<dbReference type="AlphaFoldDB" id="A0A1K2I8H5"/>
<dbReference type="CDD" id="cd04182">
    <property type="entry name" value="GT_2_like_f"/>
    <property type="match status" value="1"/>
</dbReference>
<protein>
    <submittedName>
        <fullName evidence="2">CTP:molybdopterin cytidylyltransferase</fullName>
    </submittedName>
</protein>
<evidence type="ECO:0000313" key="2">
    <source>
        <dbReference type="EMBL" id="SFZ88551.1"/>
    </source>
</evidence>
<dbReference type="Pfam" id="PF12804">
    <property type="entry name" value="NTP_transf_3"/>
    <property type="match status" value="1"/>
</dbReference>
<dbReference type="InterPro" id="IPR025877">
    <property type="entry name" value="MobA-like_NTP_Trfase"/>
</dbReference>
<organism evidence="2">
    <name type="scientific">Loigolactobacillus rennini</name>
    <dbReference type="NCBI Taxonomy" id="238013"/>
    <lineage>
        <taxon>Bacteria</taxon>
        <taxon>Bacillati</taxon>
        <taxon>Bacillota</taxon>
        <taxon>Bacilli</taxon>
        <taxon>Lactobacillales</taxon>
        <taxon>Lactobacillaceae</taxon>
        <taxon>Loigolactobacillus</taxon>
    </lineage>
</organism>
<accession>A0A1K2I8H5</accession>
<gene>
    <name evidence="2" type="ORF">LREN565_1664</name>
</gene>
<keyword evidence="2" id="KW-0808">Transferase</keyword>
<dbReference type="EMBL" id="LT634362">
    <property type="protein sequence ID" value="SFZ88551.1"/>
    <property type="molecule type" value="Genomic_DNA"/>
</dbReference>
<name>A0A1K2I8H5_9LACO</name>
<dbReference type="PANTHER" id="PTHR43777">
    <property type="entry name" value="MOLYBDENUM COFACTOR CYTIDYLYLTRANSFERASE"/>
    <property type="match status" value="1"/>
</dbReference>
<reference evidence="2" key="1">
    <citation type="submission" date="2016-11" db="EMBL/GenBank/DDBJ databases">
        <authorList>
            <person name="Jaros S."/>
            <person name="Januszkiewicz K."/>
            <person name="Wedrychowicz H."/>
        </authorList>
    </citation>
    <scope>NUCLEOTIDE SEQUENCE</scope>
    <source>
        <strain evidence="2">ACA-DC 565</strain>
    </source>
</reference>
<keyword evidence="2" id="KW-0548">Nucleotidyltransferase</keyword>
<dbReference type="Gene3D" id="3.90.550.10">
    <property type="entry name" value="Spore Coat Polysaccharide Biosynthesis Protein SpsA, Chain A"/>
    <property type="match status" value="1"/>
</dbReference>
<dbReference type="PANTHER" id="PTHR43777:SF1">
    <property type="entry name" value="MOLYBDENUM COFACTOR CYTIDYLYLTRANSFERASE"/>
    <property type="match status" value="1"/>
</dbReference>
<proteinExistence type="predicted"/>
<sequence>MFAKTSVVIMASGYSRRMGHNKLFLQYHGRTFLMHTLDLVHQAAFNQIILVIKPEDYQNCDLPSSVEVILNSASYLGQSVSVRLGTQSVTGDSCLYLPIDQPKLSVKLLKQIQQLAAPDRIVFPSFQGQARAPVCFGSQFYSELMQVTGKQGGRLVKQRHPEAWRPIEVVDFNQLQDIDNWAAYCQFALK</sequence>
<dbReference type="GO" id="GO:0016779">
    <property type="term" value="F:nucleotidyltransferase activity"/>
    <property type="evidence" value="ECO:0007669"/>
    <property type="project" value="UniProtKB-KW"/>
</dbReference>
<feature type="domain" description="MobA-like NTP transferase" evidence="1">
    <location>
        <begin position="7"/>
        <end position="160"/>
    </location>
</feature>
<dbReference type="InterPro" id="IPR029044">
    <property type="entry name" value="Nucleotide-diphossugar_trans"/>
</dbReference>
<evidence type="ECO:0000259" key="1">
    <source>
        <dbReference type="Pfam" id="PF12804"/>
    </source>
</evidence>
<dbReference type="SUPFAM" id="SSF53448">
    <property type="entry name" value="Nucleotide-diphospho-sugar transferases"/>
    <property type="match status" value="1"/>
</dbReference>